<keyword evidence="6" id="KW-0808">Transferase</keyword>
<keyword evidence="9" id="KW-0735">Signal-anchor</keyword>
<organism evidence="14 15">
    <name type="scientific">Candidatus Zambryskibacteria bacterium RIFOXYD2_FULL_43_10</name>
    <dbReference type="NCBI Taxonomy" id="1802782"/>
    <lineage>
        <taxon>Bacteria</taxon>
        <taxon>Candidatus Zambryskiibacteriota</taxon>
    </lineage>
</organism>
<evidence type="ECO:0000256" key="2">
    <source>
        <dbReference type="ARBA" id="ARBA00004922"/>
    </source>
</evidence>
<keyword evidence="5" id="KW-0328">Glycosyltransferase</keyword>
<dbReference type="PANTHER" id="PTHR10859:SF91">
    <property type="entry name" value="DOLICHYL-PHOSPHATE BETA-GLUCOSYLTRANSFERASE"/>
    <property type="match status" value="1"/>
</dbReference>
<gene>
    <name evidence="14" type="ORF">A2544_01090</name>
</gene>
<feature type="domain" description="Glycosyltransferase 2-like" evidence="13">
    <location>
        <begin position="4"/>
        <end position="132"/>
    </location>
</feature>
<comment type="subcellular location">
    <subcellularLocation>
        <location evidence="1">Endoplasmic reticulum membrane</location>
        <topology evidence="1">Single-pass membrane protein</topology>
    </subcellularLocation>
</comment>
<evidence type="ECO:0000256" key="8">
    <source>
        <dbReference type="ARBA" id="ARBA00022824"/>
    </source>
</evidence>
<evidence type="ECO:0000256" key="11">
    <source>
        <dbReference type="ARBA" id="ARBA00023136"/>
    </source>
</evidence>
<dbReference type="GO" id="GO:0006487">
    <property type="term" value="P:protein N-linked glycosylation"/>
    <property type="evidence" value="ECO:0007669"/>
    <property type="project" value="TreeGrafter"/>
</dbReference>
<sequence length="243" mass="27481">MYLSVIIPAYNEERRISVTLDHVVGYLSRQAYDWEIIVVNNASTDGTSALVKRRQNGTPNLRLIDETRKGKGYAVARGMLEANGKFRLFMDADNSTTIDHIERMMPYIKEGCSIVIGSLTQPGAKIVSGGEEPLWKVLFGKLGNKWIQVFAVWGVNDTQRGFKIFTAQAAKDIFPRLTIFGWGFDVEVLAIARLEGYKIKEIPVTWNNGPDSKVTLWAYIQCLLETLQVFRNRLLGVYKKNKS</sequence>
<keyword evidence="7" id="KW-0812">Transmembrane</keyword>
<evidence type="ECO:0000256" key="9">
    <source>
        <dbReference type="ARBA" id="ARBA00022968"/>
    </source>
</evidence>
<comment type="caution">
    <text evidence="14">The sequence shown here is derived from an EMBL/GenBank/DDBJ whole genome shotgun (WGS) entry which is preliminary data.</text>
</comment>
<dbReference type="InterPro" id="IPR029044">
    <property type="entry name" value="Nucleotide-diphossugar_trans"/>
</dbReference>
<dbReference type="Proteomes" id="UP000176868">
    <property type="component" value="Unassembled WGS sequence"/>
</dbReference>
<accession>A0A1G2V656</accession>
<dbReference type="AlphaFoldDB" id="A0A1G2V656"/>
<evidence type="ECO:0000256" key="6">
    <source>
        <dbReference type="ARBA" id="ARBA00022679"/>
    </source>
</evidence>
<evidence type="ECO:0000256" key="7">
    <source>
        <dbReference type="ARBA" id="ARBA00022692"/>
    </source>
</evidence>
<evidence type="ECO:0000313" key="14">
    <source>
        <dbReference type="EMBL" id="OHB17105.1"/>
    </source>
</evidence>
<dbReference type="PANTHER" id="PTHR10859">
    <property type="entry name" value="GLYCOSYL TRANSFERASE"/>
    <property type="match status" value="1"/>
</dbReference>
<protein>
    <recommendedName>
        <fullName evidence="4">dolichyl-phosphate beta-glucosyltransferase</fullName>
        <ecNumber evidence="4">2.4.1.117</ecNumber>
    </recommendedName>
</protein>
<comment type="similarity">
    <text evidence="3">Belongs to the glycosyltransferase 2 family.</text>
</comment>
<evidence type="ECO:0000256" key="4">
    <source>
        <dbReference type="ARBA" id="ARBA00012583"/>
    </source>
</evidence>
<dbReference type="Gene3D" id="3.90.550.10">
    <property type="entry name" value="Spore Coat Polysaccharide Biosynthesis Protein SpsA, Chain A"/>
    <property type="match status" value="1"/>
</dbReference>
<dbReference type="EC" id="2.4.1.117" evidence="4"/>
<dbReference type="EMBL" id="MHWZ01000029">
    <property type="protein sequence ID" value="OHB17105.1"/>
    <property type="molecule type" value="Genomic_DNA"/>
</dbReference>
<keyword evidence="8" id="KW-0256">Endoplasmic reticulum</keyword>
<evidence type="ECO:0000259" key="13">
    <source>
        <dbReference type="Pfam" id="PF00535"/>
    </source>
</evidence>
<dbReference type="SUPFAM" id="SSF53448">
    <property type="entry name" value="Nucleotide-diphospho-sugar transferases"/>
    <property type="match status" value="1"/>
</dbReference>
<comment type="catalytic activity">
    <reaction evidence="12">
        <text>a di-trans,poly-cis-dolichyl phosphate + UDP-alpha-D-glucose = a di-trans,poly-cis-dolichyl beta-D-glucosyl phosphate + UDP</text>
        <dbReference type="Rhea" id="RHEA:15401"/>
        <dbReference type="Rhea" id="RHEA-COMP:19498"/>
        <dbReference type="Rhea" id="RHEA-COMP:19502"/>
        <dbReference type="ChEBI" id="CHEBI:57525"/>
        <dbReference type="ChEBI" id="CHEBI:57683"/>
        <dbReference type="ChEBI" id="CHEBI:58223"/>
        <dbReference type="ChEBI" id="CHEBI:58885"/>
        <dbReference type="EC" id="2.4.1.117"/>
    </reaction>
    <physiologicalReaction direction="left-to-right" evidence="12">
        <dbReference type="Rhea" id="RHEA:15402"/>
    </physiologicalReaction>
</comment>
<dbReference type="InterPro" id="IPR035518">
    <property type="entry name" value="DPG_synthase"/>
</dbReference>
<dbReference type="CDD" id="cd04188">
    <property type="entry name" value="DPG_synthase"/>
    <property type="match status" value="1"/>
</dbReference>
<evidence type="ECO:0000313" key="15">
    <source>
        <dbReference type="Proteomes" id="UP000176868"/>
    </source>
</evidence>
<evidence type="ECO:0000256" key="12">
    <source>
        <dbReference type="ARBA" id="ARBA00045097"/>
    </source>
</evidence>
<proteinExistence type="inferred from homology"/>
<reference evidence="14 15" key="1">
    <citation type="journal article" date="2016" name="Nat. Commun.">
        <title>Thousands of microbial genomes shed light on interconnected biogeochemical processes in an aquifer system.</title>
        <authorList>
            <person name="Anantharaman K."/>
            <person name="Brown C.T."/>
            <person name="Hug L.A."/>
            <person name="Sharon I."/>
            <person name="Castelle C.J."/>
            <person name="Probst A.J."/>
            <person name="Thomas B.C."/>
            <person name="Singh A."/>
            <person name="Wilkins M.J."/>
            <person name="Karaoz U."/>
            <person name="Brodie E.L."/>
            <person name="Williams K.H."/>
            <person name="Hubbard S.S."/>
            <person name="Banfield J.F."/>
        </authorList>
    </citation>
    <scope>NUCLEOTIDE SEQUENCE [LARGE SCALE GENOMIC DNA]</scope>
</reference>
<evidence type="ECO:0000256" key="5">
    <source>
        <dbReference type="ARBA" id="ARBA00022676"/>
    </source>
</evidence>
<evidence type="ECO:0000256" key="10">
    <source>
        <dbReference type="ARBA" id="ARBA00022989"/>
    </source>
</evidence>
<comment type="pathway">
    <text evidence="2">Protein modification; protein glycosylation.</text>
</comment>
<dbReference type="STRING" id="1802782.A2544_01090"/>
<keyword evidence="10" id="KW-1133">Transmembrane helix</keyword>
<evidence type="ECO:0000256" key="1">
    <source>
        <dbReference type="ARBA" id="ARBA00004389"/>
    </source>
</evidence>
<evidence type="ECO:0000256" key="3">
    <source>
        <dbReference type="ARBA" id="ARBA00006739"/>
    </source>
</evidence>
<name>A0A1G2V656_9BACT</name>
<dbReference type="InterPro" id="IPR001173">
    <property type="entry name" value="Glyco_trans_2-like"/>
</dbReference>
<dbReference type="Pfam" id="PF00535">
    <property type="entry name" value="Glycos_transf_2"/>
    <property type="match status" value="1"/>
</dbReference>
<keyword evidence="11" id="KW-0472">Membrane</keyword>
<dbReference type="GO" id="GO:0004581">
    <property type="term" value="F:dolichyl-phosphate beta-glucosyltransferase activity"/>
    <property type="evidence" value="ECO:0007669"/>
    <property type="project" value="UniProtKB-EC"/>
</dbReference>